<dbReference type="PANTHER" id="PTHR43737">
    <property type="entry name" value="BLL7424 PROTEIN"/>
    <property type="match status" value="1"/>
</dbReference>
<dbReference type="EMBL" id="VGLS01000003">
    <property type="protein sequence ID" value="MBM3222216.1"/>
    <property type="molecule type" value="Genomic_DNA"/>
</dbReference>
<name>A0A937VWC7_UNCTE</name>
<sequence>MAKDPVLVVLQLSGGNDYMNTVIPYSNSLYWENRPVVNIAEDKVIPLDDKVGFNPSMAPLKKYYDEGKMALIHGVGYADSPRSHFRSMDIWHTCEPNIVGTEGWLGRALREFDPNKENVVTGVSFGPSMFRAMSLPGVPVACVSGSLETYGMLPGIQGDQRLKVLERFKNAYASSVGLGPVMDYLGTTGIDSLAGADILKVAPSKYSSTVTYPASKVAQKLKGVAQVHLADLGTRIFYLDHGSFDTHASQLGEHAKLWQEVSQGVDAFFSDLREHNAADNVLLVMFTEFGRRVHDNGSGTDHGAGGVAFAIGDAVKGGQYSEFPSMKLQDLSQGDLVPNHDFRGFYTTILEDWLKLDAKPLVNGSFEKLSFVRN</sequence>
<comment type="caution">
    <text evidence="1">The sequence shown here is derived from an EMBL/GenBank/DDBJ whole genome shotgun (WGS) entry which is preliminary data.</text>
</comment>
<protein>
    <submittedName>
        <fullName evidence="1">DUF1501 domain-containing protein</fullName>
    </submittedName>
</protein>
<dbReference type="Pfam" id="PF07394">
    <property type="entry name" value="DUF1501"/>
    <property type="match status" value="1"/>
</dbReference>
<proteinExistence type="predicted"/>
<reference evidence="1" key="1">
    <citation type="submission" date="2019-03" db="EMBL/GenBank/DDBJ databases">
        <title>Lake Tanganyika Metagenome-Assembled Genomes (MAGs).</title>
        <authorList>
            <person name="Tran P."/>
        </authorList>
    </citation>
    <scope>NUCLEOTIDE SEQUENCE</scope>
    <source>
        <strain evidence="1">K_DeepCast_65m_m2_066</strain>
    </source>
</reference>
<dbReference type="PANTHER" id="PTHR43737:SF1">
    <property type="entry name" value="DUF1501 DOMAIN-CONTAINING PROTEIN"/>
    <property type="match status" value="1"/>
</dbReference>
<dbReference type="InterPro" id="IPR010869">
    <property type="entry name" value="DUF1501"/>
</dbReference>
<dbReference type="Proteomes" id="UP000712673">
    <property type="component" value="Unassembled WGS sequence"/>
</dbReference>
<gene>
    <name evidence="1" type="ORF">FJZ47_00205</name>
</gene>
<dbReference type="AlphaFoldDB" id="A0A937VWC7"/>
<evidence type="ECO:0000313" key="2">
    <source>
        <dbReference type="Proteomes" id="UP000712673"/>
    </source>
</evidence>
<accession>A0A937VWC7</accession>
<evidence type="ECO:0000313" key="1">
    <source>
        <dbReference type="EMBL" id="MBM3222216.1"/>
    </source>
</evidence>
<organism evidence="1 2">
    <name type="scientific">Tectimicrobiota bacterium</name>
    <dbReference type="NCBI Taxonomy" id="2528274"/>
    <lineage>
        <taxon>Bacteria</taxon>
        <taxon>Pseudomonadati</taxon>
        <taxon>Nitrospinota/Tectimicrobiota group</taxon>
        <taxon>Candidatus Tectimicrobiota</taxon>
    </lineage>
</organism>